<dbReference type="EMBL" id="CP046400">
    <property type="protein sequence ID" value="QGY40936.1"/>
    <property type="molecule type" value="Genomic_DNA"/>
</dbReference>
<name>A0A6I6JDM4_9BACT</name>
<protein>
    <submittedName>
        <fullName evidence="1">Uncharacterized protein</fullName>
    </submittedName>
</protein>
<dbReference type="AlphaFoldDB" id="A0A6I6JDM4"/>
<keyword evidence="2" id="KW-1185">Reference proteome</keyword>
<dbReference type="Proteomes" id="UP000428328">
    <property type="component" value="Chromosome"/>
</dbReference>
<dbReference type="NCBIfam" id="NF041197">
    <property type="entry name" value="CxxC_Se_CxxC"/>
    <property type="match status" value="1"/>
</dbReference>
<dbReference type="RefSeq" id="WP_158948714.1">
    <property type="nucleotide sequence ID" value="NZ_CP046400.1"/>
</dbReference>
<evidence type="ECO:0000313" key="2">
    <source>
        <dbReference type="Proteomes" id="UP000428328"/>
    </source>
</evidence>
<evidence type="ECO:0000313" key="1">
    <source>
        <dbReference type="EMBL" id="QGY40936.1"/>
    </source>
</evidence>
<proteinExistence type="predicted"/>
<reference evidence="1 2" key="1">
    <citation type="submission" date="2019-11" db="EMBL/GenBank/DDBJ databases">
        <authorList>
            <person name="Zheng R.K."/>
            <person name="Sun C.M."/>
        </authorList>
    </citation>
    <scope>NUCLEOTIDE SEQUENCE [LARGE SCALE GENOMIC DNA]</scope>
    <source>
        <strain evidence="1 2">SRB007</strain>
    </source>
</reference>
<organism evidence="1 2">
    <name type="scientific">Pseudodesulfovibrio cashew</name>
    <dbReference type="NCBI Taxonomy" id="2678688"/>
    <lineage>
        <taxon>Bacteria</taxon>
        <taxon>Pseudomonadati</taxon>
        <taxon>Thermodesulfobacteriota</taxon>
        <taxon>Desulfovibrionia</taxon>
        <taxon>Desulfovibrionales</taxon>
        <taxon>Desulfovibrionaceae</taxon>
    </lineage>
</organism>
<dbReference type="KEGG" id="psel:GM415_12610"/>
<accession>A0A6I6JDM4</accession>
<sequence>MFTQRKRSWQARGMECEKCGLDLTAYRGCREVTLRCPKCGKIYDLRAYAEAMDDEFEEEMGFVPMDRI</sequence>
<gene>
    <name evidence="1" type="ORF">GM415_12610</name>
</gene>